<comment type="similarity">
    <text evidence="7">Belongs to the inward rectifier-type potassium channel (TC 1.A.2.1) family.</text>
</comment>
<feature type="compositionally biased region" description="Polar residues" evidence="8">
    <location>
        <begin position="42"/>
        <end position="52"/>
    </location>
</feature>
<evidence type="ECO:0000256" key="5">
    <source>
        <dbReference type="ARBA" id="ARBA00023065"/>
    </source>
</evidence>
<feature type="compositionally biased region" description="Basic and acidic residues" evidence="8">
    <location>
        <begin position="694"/>
        <end position="704"/>
    </location>
</feature>
<dbReference type="eggNOG" id="ENOG502SMR4">
    <property type="taxonomic scope" value="Eukaryota"/>
</dbReference>
<dbReference type="GO" id="GO:0034702">
    <property type="term" value="C:monoatomic ion channel complex"/>
    <property type="evidence" value="ECO:0007669"/>
    <property type="project" value="UniProtKB-KW"/>
</dbReference>
<gene>
    <name evidence="10" type="ORF">THAOC_06902</name>
</gene>
<keyword evidence="11" id="KW-1185">Reference proteome</keyword>
<evidence type="ECO:0000256" key="2">
    <source>
        <dbReference type="ARBA" id="ARBA00022538"/>
    </source>
</evidence>
<dbReference type="Proteomes" id="UP000266841">
    <property type="component" value="Unassembled WGS sequence"/>
</dbReference>
<keyword evidence="2 7" id="KW-0633">Potassium transport</keyword>
<feature type="region of interest" description="Disordered" evidence="8">
    <location>
        <begin position="694"/>
        <end position="718"/>
    </location>
</feature>
<dbReference type="OrthoDB" id="47124at2759"/>
<evidence type="ECO:0000256" key="1">
    <source>
        <dbReference type="ARBA" id="ARBA00022448"/>
    </source>
</evidence>
<proteinExistence type="inferred from homology"/>
<keyword evidence="4 7" id="KW-0630">Potassium</keyword>
<protein>
    <recommendedName>
        <fullName evidence="12">Potassium channel domain-containing protein</fullName>
    </recommendedName>
</protein>
<dbReference type="PANTHER" id="PTHR11767">
    <property type="entry name" value="INWARD RECTIFIER POTASSIUM CHANNEL"/>
    <property type="match status" value="1"/>
</dbReference>
<dbReference type="EMBL" id="AGNL01006985">
    <property type="protein sequence ID" value="EJK71635.1"/>
    <property type="molecule type" value="Genomic_DNA"/>
</dbReference>
<dbReference type="GO" id="GO:0005886">
    <property type="term" value="C:plasma membrane"/>
    <property type="evidence" value="ECO:0007669"/>
    <property type="project" value="TreeGrafter"/>
</dbReference>
<reference evidence="10 11" key="1">
    <citation type="journal article" date="2012" name="Genome Biol.">
        <title>Genome and low-iron response of an oceanic diatom adapted to chronic iron limitation.</title>
        <authorList>
            <person name="Lommer M."/>
            <person name="Specht M."/>
            <person name="Roy A.S."/>
            <person name="Kraemer L."/>
            <person name="Andreson R."/>
            <person name="Gutowska M.A."/>
            <person name="Wolf J."/>
            <person name="Bergner S.V."/>
            <person name="Schilhabel M.B."/>
            <person name="Klostermeier U.C."/>
            <person name="Beiko R.G."/>
            <person name="Rosenstiel P."/>
            <person name="Hippler M."/>
            <person name="Laroche J."/>
        </authorList>
    </citation>
    <scope>NUCLEOTIDE SEQUENCE [LARGE SCALE GENOMIC DNA]</scope>
    <source>
        <strain evidence="10 11">CCMP1005</strain>
    </source>
</reference>
<evidence type="ECO:0000256" key="6">
    <source>
        <dbReference type="ARBA" id="ARBA00023303"/>
    </source>
</evidence>
<feature type="transmembrane region" description="Helical" evidence="9">
    <location>
        <begin position="399"/>
        <end position="422"/>
    </location>
</feature>
<dbReference type="GO" id="GO:1990573">
    <property type="term" value="P:potassium ion import across plasma membrane"/>
    <property type="evidence" value="ECO:0007669"/>
    <property type="project" value="TreeGrafter"/>
</dbReference>
<dbReference type="InterPro" id="IPR014756">
    <property type="entry name" value="Ig_E-set"/>
</dbReference>
<evidence type="ECO:0000313" key="11">
    <source>
        <dbReference type="Proteomes" id="UP000266841"/>
    </source>
</evidence>
<comment type="caution">
    <text evidence="10">The sequence shown here is derived from an EMBL/GenBank/DDBJ whole genome shotgun (WGS) entry which is preliminary data.</text>
</comment>
<dbReference type="InterPro" id="IPR016449">
    <property type="entry name" value="K_chnl_inward-rec_Kir"/>
</dbReference>
<feature type="compositionally biased region" description="Acidic residues" evidence="8">
    <location>
        <begin position="926"/>
        <end position="938"/>
    </location>
</feature>
<dbReference type="AlphaFoldDB" id="K0T1L9"/>
<keyword evidence="9" id="KW-0472">Membrane</keyword>
<feature type="region of interest" description="Disordered" evidence="8">
    <location>
        <begin position="223"/>
        <end position="242"/>
    </location>
</feature>
<dbReference type="SUPFAM" id="SSF81324">
    <property type="entry name" value="Voltage-gated potassium channels"/>
    <property type="match status" value="1"/>
</dbReference>
<keyword evidence="7 9" id="KW-0812">Transmembrane</keyword>
<comment type="subcellular location">
    <subcellularLocation>
        <location evidence="7">Membrane</location>
        <topology evidence="7">Multi-pass membrane protein</topology>
    </subcellularLocation>
</comment>
<dbReference type="Gene3D" id="1.10.287.70">
    <property type="match status" value="1"/>
</dbReference>
<evidence type="ECO:0000313" key="10">
    <source>
        <dbReference type="EMBL" id="EJK71635.1"/>
    </source>
</evidence>
<feature type="region of interest" description="Disordered" evidence="8">
    <location>
        <begin position="922"/>
        <end position="976"/>
    </location>
</feature>
<evidence type="ECO:0000256" key="9">
    <source>
        <dbReference type="SAM" id="Phobius"/>
    </source>
</evidence>
<dbReference type="InterPro" id="IPR013518">
    <property type="entry name" value="K_chnl_inward-rec_Kir_cyto"/>
</dbReference>
<sequence length="976" mass="107604">MGSGHNHRLQQLAAKREMARRKQRRSAALAAAAGRGRPSHPSGPNSTVSGLASTDRTSNIISAETAVSATHNVSNDFNASPTMRDADGKRVYVQTHHIGINQNDEGVLYEHRITVSFYVLLRSWFLRWKKKLTMISLSVSYRLAHKQERPSLSRNSGLRWRRPFSSSKSSTSSDHPPQRAEKSEDMSVETVTMTGYRATYSRKRSLSNLSNFGYNNSIGRNNRSSSRGIDRMEGSLGPPPESDTLRGFRSLYDQQNTRQYTIASRKKYKNRFLNWLDNHHLNLIRRETDTDNNVYNPGTYLYRYIDWTFYTGFTSVFLSFLLIYFIFCVFFGLVLLLAGNAEPECIVASSENFGANPDSRFSDAFALSWTTFTTVGYGMTYTATSTDFGDVKPSKCTMVFFLCTVEAFMGLLFAGMCAAILFGKVNRIQSHANIIFCNAVCLQYEEMDDDEDGWDEGENSLRSVGGRGVIGVPLSNSVPTVPEFDIEKQVPVTPEDQQESEPDQVGSLLTWNTKDSIETTRFMDQFNGCPVLKFQVVNELCNREGSEIVDAIMKVVGIKFKGPGGRVTHSQYVRVNLMDFEHPFLSRVWTGVHILDSSSPLLNDRARQRIRDNNGSWPSNWFDPDVIRTKLEFHDLIVTVAGISNVSAVTVHAYKRYKIGDVLIGYNFAPIVFRDPDTGVLEVDLSMVNDVREQSGMRGEDLSIRRSPSKDNQGNRSLETSILIKKCKSSDALGDLTGQSPRHSSTTSSRIWSALSRDALSRDSLDVRPRSKGRATTLGLPQGSGDGVEARAKSNGLEVRRVSAPPRVPKPSDIVVPDIVPVVNKGRDKNNSSSRDLPLGGGGSLGVRGGTVSGLPLGSGDGVEARAKLNGLEVRGATAPPHEPMPSSFVVPDIVPVVNKGRDKNNRHRRDVSDTTMLVSNLTGVDDGEPETSEDDIETGVTRDGGETPAPAGVLGADNEGGQDDVSLLTVDDSRD</sequence>
<keyword evidence="1 7" id="KW-0813">Transport</keyword>
<keyword evidence="9" id="KW-1133">Transmembrane helix</keyword>
<feature type="region of interest" description="Disordered" evidence="8">
    <location>
        <begin position="825"/>
        <end position="845"/>
    </location>
</feature>
<feature type="transmembrane region" description="Helical" evidence="9">
    <location>
        <begin position="316"/>
        <end position="338"/>
    </location>
</feature>
<dbReference type="GO" id="GO:0034765">
    <property type="term" value="P:regulation of monoatomic ion transmembrane transport"/>
    <property type="evidence" value="ECO:0007669"/>
    <property type="project" value="TreeGrafter"/>
</dbReference>
<feature type="compositionally biased region" description="Low complexity" evidence="8">
    <location>
        <begin position="26"/>
        <end position="36"/>
    </location>
</feature>
<dbReference type="Gene3D" id="2.60.40.1400">
    <property type="entry name" value="G protein-activated inward rectifier potassium channel 1"/>
    <property type="match status" value="1"/>
</dbReference>
<accession>K0T1L9</accession>
<dbReference type="GO" id="GO:0005242">
    <property type="term" value="F:inward rectifier potassium channel activity"/>
    <property type="evidence" value="ECO:0007669"/>
    <property type="project" value="InterPro"/>
</dbReference>
<evidence type="ECO:0000256" key="7">
    <source>
        <dbReference type="RuleBase" id="RU003822"/>
    </source>
</evidence>
<dbReference type="PANTHER" id="PTHR11767:SF102">
    <property type="entry name" value="INWARDLY RECTIFYING POTASSIUM CHANNEL 1, ISOFORM F"/>
    <property type="match status" value="1"/>
</dbReference>
<keyword evidence="3 7" id="KW-0851">Voltage-gated channel</keyword>
<feature type="compositionally biased region" description="Basic and acidic residues" evidence="8">
    <location>
        <begin position="176"/>
        <end position="185"/>
    </location>
</feature>
<evidence type="ECO:0000256" key="8">
    <source>
        <dbReference type="SAM" id="MobiDB-lite"/>
    </source>
</evidence>
<keyword evidence="6 7" id="KW-0407">Ion channel</keyword>
<name>K0T1L9_THAOC</name>
<dbReference type="SUPFAM" id="SSF81296">
    <property type="entry name" value="E set domains"/>
    <property type="match status" value="1"/>
</dbReference>
<evidence type="ECO:0000256" key="4">
    <source>
        <dbReference type="ARBA" id="ARBA00022958"/>
    </source>
</evidence>
<feature type="region of interest" description="Disordered" evidence="8">
    <location>
        <begin position="146"/>
        <end position="188"/>
    </location>
</feature>
<keyword evidence="5 7" id="KW-0406">Ion transport</keyword>
<feature type="region of interest" description="Disordered" evidence="8">
    <location>
        <begin position="763"/>
        <end position="813"/>
    </location>
</feature>
<organism evidence="10 11">
    <name type="scientific">Thalassiosira oceanica</name>
    <name type="common">Marine diatom</name>
    <dbReference type="NCBI Taxonomy" id="159749"/>
    <lineage>
        <taxon>Eukaryota</taxon>
        <taxon>Sar</taxon>
        <taxon>Stramenopiles</taxon>
        <taxon>Ochrophyta</taxon>
        <taxon>Bacillariophyta</taxon>
        <taxon>Coscinodiscophyceae</taxon>
        <taxon>Thalassiosirophycidae</taxon>
        <taxon>Thalassiosirales</taxon>
        <taxon>Thalassiosiraceae</taxon>
        <taxon>Thalassiosira</taxon>
    </lineage>
</organism>
<evidence type="ECO:0000256" key="3">
    <source>
        <dbReference type="ARBA" id="ARBA00022882"/>
    </source>
</evidence>
<evidence type="ECO:0008006" key="12">
    <source>
        <dbReference type="Google" id="ProtNLM"/>
    </source>
</evidence>
<feature type="region of interest" description="Disordered" evidence="8">
    <location>
        <begin position="1"/>
        <end position="52"/>
    </location>
</feature>